<dbReference type="EMBL" id="AILU01000038">
    <property type="protein sequence ID" value="EJF77966.1"/>
    <property type="molecule type" value="Genomic_DNA"/>
</dbReference>
<evidence type="ECO:0000313" key="2">
    <source>
        <dbReference type="Proteomes" id="UP000008947"/>
    </source>
</evidence>
<accession>J0PZ57</accession>
<comment type="caution">
    <text evidence="1">The sequence shown here is derived from an EMBL/GenBank/DDBJ whole genome shotgun (WGS) entry which is preliminary data.</text>
</comment>
<organism evidence="1 2">
    <name type="scientific">Candidatus Bartonella washoeensis Sb944nv</name>
    <dbReference type="NCBI Taxonomy" id="1094563"/>
    <lineage>
        <taxon>Bacteria</taxon>
        <taxon>Pseudomonadati</taxon>
        <taxon>Pseudomonadota</taxon>
        <taxon>Alphaproteobacteria</taxon>
        <taxon>Hyphomicrobiales</taxon>
        <taxon>Bartonellaceae</taxon>
        <taxon>Bartonella</taxon>
    </lineage>
</organism>
<keyword evidence="2" id="KW-1185">Reference proteome</keyword>
<evidence type="ECO:0000313" key="1">
    <source>
        <dbReference type="EMBL" id="EJF77966.1"/>
    </source>
</evidence>
<name>J0PZ57_9HYPH</name>
<reference evidence="1 2" key="1">
    <citation type="submission" date="2012-03" db="EMBL/GenBank/DDBJ databases">
        <title>The Genome Sequence of Bartonella washoensis Sb944nv.</title>
        <authorList>
            <consortium name="The Broad Institute Genome Sequencing Platform"/>
            <consortium name="The Broad Institute Genome Sequencing Center for Infectious Disease"/>
            <person name="Feldgarden M."/>
            <person name="Kirby J."/>
            <person name="Kosoy M."/>
            <person name="Birtles R."/>
            <person name="Probert W.S."/>
            <person name="Chiaraviglio L."/>
            <person name="Young S.K."/>
            <person name="Zeng Q."/>
            <person name="Gargeya S."/>
            <person name="Fitzgerald M."/>
            <person name="Haas B."/>
            <person name="Abouelleil A."/>
            <person name="Alvarado L."/>
            <person name="Arachchi H.M."/>
            <person name="Berlin A."/>
            <person name="Chapman S.B."/>
            <person name="Gearin G."/>
            <person name="Goldberg J."/>
            <person name="Griggs A."/>
            <person name="Gujja S."/>
            <person name="Hansen M."/>
            <person name="Heiman D."/>
            <person name="Howarth C."/>
            <person name="Larimer J."/>
            <person name="Lui A."/>
            <person name="MacDonald P.J.P."/>
            <person name="McCowen C."/>
            <person name="Montmayeur A."/>
            <person name="Murphy C."/>
            <person name="Neiman D."/>
            <person name="Pearson M."/>
            <person name="Priest M."/>
            <person name="Roberts A."/>
            <person name="Saif S."/>
            <person name="Shea T."/>
            <person name="Sisk P."/>
            <person name="Stolte C."/>
            <person name="Sykes S."/>
            <person name="Wortman J."/>
            <person name="Nusbaum C."/>
            <person name="Birren B."/>
        </authorList>
    </citation>
    <scope>NUCLEOTIDE SEQUENCE [LARGE SCALE GENOMIC DNA]</scope>
    <source>
        <strain evidence="1 2">Sb944nv</strain>
    </source>
</reference>
<sequence length="90" mass="10581">MRLNRDCRLLFFSTSYYRIIYIMELFMDRWIERIYIYNVNSIILGSDSVITMDSVLKSDEYLGFMVGAFFLKKYLNGIGLNNSGPKALKN</sequence>
<protein>
    <submittedName>
        <fullName evidence="1">Uncharacterized protein</fullName>
    </submittedName>
</protein>
<gene>
    <name evidence="1" type="ORF">MCQ_01409</name>
</gene>
<dbReference type="HOGENOM" id="CLU_2434895_0_0_5"/>
<dbReference type="Proteomes" id="UP000008947">
    <property type="component" value="Unassembled WGS sequence"/>
</dbReference>
<proteinExistence type="predicted"/>
<dbReference type="AlphaFoldDB" id="J0PZ57"/>